<dbReference type="Pfam" id="PF00004">
    <property type="entry name" value="AAA"/>
    <property type="match status" value="2"/>
</dbReference>
<evidence type="ECO:0000256" key="8">
    <source>
        <dbReference type="ARBA" id="ARBA00034811"/>
    </source>
</evidence>
<evidence type="ECO:0000256" key="1">
    <source>
        <dbReference type="ARBA" id="ARBA00004370"/>
    </source>
</evidence>
<dbReference type="PANTHER" id="PTHR23077">
    <property type="entry name" value="AAA-FAMILY ATPASE"/>
    <property type="match status" value="1"/>
</dbReference>
<dbReference type="GO" id="GO:0016887">
    <property type="term" value="F:ATP hydrolysis activity"/>
    <property type="evidence" value="ECO:0007669"/>
    <property type="project" value="InterPro"/>
</dbReference>
<dbReference type="STRING" id="69332.A0A388LKK4"/>
<dbReference type="CDD" id="cd19527">
    <property type="entry name" value="RecA-like_PEX6_r2"/>
    <property type="match status" value="1"/>
</dbReference>
<evidence type="ECO:0000256" key="6">
    <source>
        <dbReference type="ARBA" id="ARBA00022840"/>
    </source>
</evidence>
<dbReference type="GO" id="GO:0005778">
    <property type="term" value="C:peroxisomal membrane"/>
    <property type="evidence" value="ECO:0007669"/>
    <property type="project" value="TreeGrafter"/>
</dbReference>
<evidence type="ECO:0000313" key="14">
    <source>
        <dbReference type="Proteomes" id="UP000265515"/>
    </source>
</evidence>
<evidence type="ECO:0000259" key="12">
    <source>
        <dbReference type="SMART" id="SM00382"/>
    </source>
</evidence>
<dbReference type="Pfam" id="PF17862">
    <property type="entry name" value="AAA_lid_3"/>
    <property type="match status" value="1"/>
</dbReference>
<name>A0A388LKK4_CHABU</name>
<evidence type="ECO:0000313" key="13">
    <source>
        <dbReference type="EMBL" id="GBG82844.1"/>
    </source>
</evidence>
<dbReference type="GO" id="GO:0005829">
    <property type="term" value="C:cytosol"/>
    <property type="evidence" value="ECO:0007669"/>
    <property type="project" value="TreeGrafter"/>
</dbReference>
<accession>A0A388LKK4</accession>
<feature type="region of interest" description="Disordered" evidence="11">
    <location>
        <begin position="304"/>
        <end position="328"/>
    </location>
</feature>
<evidence type="ECO:0000256" key="2">
    <source>
        <dbReference type="ARBA" id="ARBA00006914"/>
    </source>
</evidence>
<feature type="compositionally biased region" description="Basic and acidic residues" evidence="11">
    <location>
        <begin position="803"/>
        <end position="820"/>
    </location>
</feature>
<evidence type="ECO:0000256" key="9">
    <source>
        <dbReference type="ARBA" id="ARBA00034920"/>
    </source>
</evidence>
<dbReference type="SMART" id="SM00382">
    <property type="entry name" value="AAA"/>
    <property type="match status" value="2"/>
</dbReference>
<dbReference type="InterPro" id="IPR003960">
    <property type="entry name" value="ATPase_AAA_CS"/>
</dbReference>
<dbReference type="GO" id="GO:0016558">
    <property type="term" value="P:protein import into peroxisome matrix"/>
    <property type="evidence" value="ECO:0007669"/>
    <property type="project" value="EnsemblPlants"/>
</dbReference>
<dbReference type="InterPro" id="IPR050168">
    <property type="entry name" value="AAA_ATPase_domain"/>
</dbReference>
<keyword evidence="14" id="KW-1185">Reference proteome</keyword>
<comment type="similarity">
    <text evidence="2">Belongs to the AAA ATPase family.</text>
</comment>
<feature type="compositionally biased region" description="Basic and acidic residues" evidence="11">
    <location>
        <begin position="236"/>
        <end position="249"/>
    </location>
</feature>
<dbReference type="Gene3D" id="3.40.50.300">
    <property type="entry name" value="P-loop containing nucleotide triphosphate hydrolases"/>
    <property type="match status" value="2"/>
</dbReference>
<dbReference type="Gramene" id="GBG82844">
    <property type="protein sequence ID" value="GBG82844"/>
    <property type="gene ID" value="CBR_g36373"/>
</dbReference>
<dbReference type="PANTHER" id="PTHR23077:SF9">
    <property type="entry name" value="PEROXISOMAL ATPASE PEX6"/>
    <property type="match status" value="1"/>
</dbReference>
<proteinExistence type="inferred from homology"/>
<feature type="domain" description="AAA+ ATPase" evidence="12">
    <location>
        <begin position="693"/>
        <end position="888"/>
    </location>
</feature>
<keyword evidence="6" id="KW-0067">ATP-binding</keyword>
<feature type="region of interest" description="Disordered" evidence="11">
    <location>
        <begin position="989"/>
        <end position="1031"/>
    </location>
</feature>
<sequence length="1381" mass="148958">MEMALARRRPLLLPETCAALSLFQIAEKSVSSDELDGHTETDGSRRLTVTEGKVAGPALPPLGAEQHPRLRPKPRSSGGTKIPIETAGLDQPESTSGKSDGAALMRERGMDSHAELSTASEPHQRALLDNAGLVGELAGGRLRGGGTFRLGILRLPPAQGHGHPDVEGGGLRSWDADLEEPFSATTGGHSTQSDTWQKENTGIQVSTISERAGTGGERQNPGTSVETKATSGAMEKMVKGPEQMAREGEPITDENVLAAFTVDGLRRIGVCDGALVIVKSLANGIARVAIATALDSSMVTRQLGVSPDENNSSRSSRRGHQNSTSVSETVTKLITDRVQFSPADDVAYLSPMLAFNLQLHLQLQPHVDLPSVPLHVSSKSESMESLSTPPAPLSTSSSMSSSLPAVAGIGRLQASGLEERDGGKASQDALTVGSQLTAQTPASLFYVDIVPYYRGTQLKAGLAAGHAGGSKAHQESLAERSRSATSERIGVGRLPTYASLVRVASIPMPKMEPSLVDNLDLFNLMIQSEGSAGQFSQGGGNREPPGDPYSKNIDESICKYFSGDRFVAKGDVFAVPVVHGVTGMVGGNSGSGGICTQQNGVSSESARAAKVVVHFYKVLFLLPSNEPFLRVQKDHSTLMLAGTATSLLPPADAVLGNGTSPYIMLGGLEPPAVREIATLMAPLLHPLTAPLGMRTAILLHGPAGVGKRTSTRAAAKRLGVHLVEVNCYSLLRSSDAKMASEVTRAFKTAAQYSPCMLLLRRFGALAKSYTPGNPPNPAFPSSSQIALALRQAIETYSQPYNMHRNEDSYRQEDGSRDTPGRKYLLSDYTSVDFRRSELGGEDNFWVEMEEPLRRRPLVIVVAAVENADNLSVAMRRCFTHEIAVKPPNDEESLALLKHYLLRREEDNLDEADAEILFQGGVDGHAEMEDKANQKMKLKDKPPSFCDESFLKTVASQTVGLVVRDLRAIVADAAMFAAERVLVQVEDSQRWSDETVDASNGPGVRSRGRVEEQTNHAKRKHPGRRTDQNVQEEAVMEIPAEGGNEDETRRYHKGQELQVLQDDVNKALGRLKLRAASKIGTPKVPNVKWEDVGGLEDVKSAILDTIELPLKHRELFSSGLRRRSGILLYGPPGTGKTLLAKAVATECSLNFLSVKGPELINMYIGESEKNVREIFEKARQARPCVVFFDELDALAPARGASGDSGGVMDRVVSQMLAEIDGLQGGGQDLFIIGASNRPDLIDPALMRPGRFDKLLYVGVSADVMQRVRVLEALTLKFKLDASVDLSAIAQRCPPNFTGADLYALCADAWMQAVKRKVDCKMSDSEEHADESGDNDDEDDVVVKMVDFKKAQSELTPSLSMKELERYNHLRTQFEGQQSSRRG</sequence>
<feature type="region of interest" description="Disordered" evidence="11">
    <location>
        <begin position="30"/>
        <end position="101"/>
    </location>
</feature>
<evidence type="ECO:0000256" key="3">
    <source>
        <dbReference type="ARBA" id="ARBA00022593"/>
    </source>
</evidence>
<keyword evidence="7" id="KW-0472">Membrane</keyword>
<evidence type="ECO:0000256" key="7">
    <source>
        <dbReference type="ARBA" id="ARBA00023136"/>
    </source>
</evidence>
<evidence type="ECO:0000256" key="4">
    <source>
        <dbReference type="ARBA" id="ARBA00022741"/>
    </source>
</evidence>
<dbReference type="InterPro" id="IPR047533">
    <property type="entry name" value="RecA-like_PEX6_r2"/>
</dbReference>
<dbReference type="OrthoDB" id="2187at2759"/>
<feature type="region of interest" description="Disordered" evidence="11">
    <location>
        <begin position="801"/>
        <end position="821"/>
    </location>
</feature>
<dbReference type="Proteomes" id="UP000265515">
    <property type="component" value="Unassembled WGS sequence"/>
</dbReference>
<dbReference type="FunFam" id="3.40.50.300:FF:000109">
    <property type="entry name" value="Peroxisomal biogenesis factor 6"/>
    <property type="match status" value="1"/>
</dbReference>
<feature type="region of interest" description="Disordered" evidence="11">
    <location>
        <begin position="380"/>
        <end position="399"/>
    </location>
</feature>
<feature type="compositionally biased region" description="Polar residues" evidence="11">
    <location>
        <begin position="220"/>
        <end position="230"/>
    </location>
</feature>
<evidence type="ECO:0000256" key="5">
    <source>
        <dbReference type="ARBA" id="ARBA00022801"/>
    </source>
</evidence>
<gene>
    <name evidence="13" type="ORF">CBR_g36373</name>
</gene>
<protein>
    <recommendedName>
        <fullName evidence="8">Peroxisomal ATPase PEX6</fullName>
    </recommendedName>
    <alternativeName>
        <fullName evidence="9">Peroxin-6</fullName>
    </alternativeName>
</protein>
<organism evidence="13 14">
    <name type="scientific">Chara braunii</name>
    <name type="common">Braun's stonewort</name>
    <dbReference type="NCBI Taxonomy" id="69332"/>
    <lineage>
        <taxon>Eukaryota</taxon>
        <taxon>Viridiplantae</taxon>
        <taxon>Streptophyta</taxon>
        <taxon>Charophyceae</taxon>
        <taxon>Charales</taxon>
        <taxon>Characeae</taxon>
        <taxon>Chara</taxon>
    </lineage>
</organism>
<dbReference type="Gene3D" id="1.10.8.60">
    <property type="match status" value="2"/>
</dbReference>
<feature type="compositionally biased region" description="Basic and acidic residues" evidence="11">
    <location>
        <begin position="35"/>
        <end position="45"/>
    </location>
</feature>
<dbReference type="GO" id="GO:0006635">
    <property type="term" value="P:fatty acid beta-oxidation"/>
    <property type="evidence" value="ECO:0007669"/>
    <property type="project" value="EnsemblPlants"/>
</dbReference>
<reference evidence="13 14" key="1">
    <citation type="journal article" date="2018" name="Cell">
        <title>The Chara Genome: Secondary Complexity and Implications for Plant Terrestrialization.</title>
        <authorList>
            <person name="Nishiyama T."/>
            <person name="Sakayama H."/>
            <person name="Vries J.D."/>
            <person name="Buschmann H."/>
            <person name="Saint-Marcoux D."/>
            <person name="Ullrich K.K."/>
            <person name="Haas F.B."/>
            <person name="Vanderstraeten L."/>
            <person name="Becker D."/>
            <person name="Lang D."/>
            <person name="Vosolsobe S."/>
            <person name="Rombauts S."/>
            <person name="Wilhelmsson P.K.I."/>
            <person name="Janitza P."/>
            <person name="Kern R."/>
            <person name="Heyl A."/>
            <person name="Rumpler F."/>
            <person name="Villalobos L.I.A.C."/>
            <person name="Clay J.M."/>
            <person name="Skokan R."/>
            <person name="Toyoda A."/>
            <person name="Suzuki Y."/>
            <person name="Kagoshima H."/>
            <person name="Schijlen E."/>
            <person name="Tajeshwar N."/>
            <person name="Catarino B."/>
            <person name="Hetherington A.J."/>
            <person name="Saltykova A."/>
            <person name="Bonnot C."/>
            <person name="Breuninger H."/>
            <person name="Symeonidi A."/>
            <person name="Radhakrishnan G.V."/>
            <person name="Van Nieuwerburgh F."/>
            <person name="Deforce D."/>
            <person name="Chang C."/>
            <person name="Karol K.G."/>
            <person name="Hedrich R."/>
            <person name="Ulvskov P."/>
            <person name="Glockner G."/>
            <person name="Delwiche C.F."/>
            <person name="Petrasek J."/>
            <person name="Van de Peer Y."/>
            <person name="Friml J."/>
            <person name="Beilby M."/>
            <person name="Dolan L."/>
            <person name="Kohara Y."/>
            <person name="Sugano S."/>
            <person name="Fujiyama A."/>
            <person name="Delaux P.-M."/>
            <person name="Quint M."/>
            <person name="TheiBen G."/>
            <person name="Hagemann M."/>
            <person name="Harholt J."/>
            <person name="Dunand C."/>
            <person name="Zachgo S."/>
            <person name="Langdale J."/>
            <person name="Maumus F."/>
            <person name="Straeten D.V.D."/>
            <person name="Gould S.B."/>
            <person name="Rensing S.A."/>
        </authorList>
    </citation>
    <scope>NUCLEOTIDE SEQUENCE [LARGE SCALE GENOMIC DNA]</scope>
    <source>
        <strain evidence="13 14">S276</strain>
    </source>
</reference>
<keyword evidence="3" id="KW-0962">Peroxisome biogenesis</keyword>
<dbReference type="EMBL" id="BFEA01000419">
    <property type="protein sequence ID" value="GBG82844.1"/>
    <property type="molecule type" value="Genomic_DNA"/>
</dbReference>
<dbReference type="GO" id="GO:0005524">
    <property type="term" value="F:ATP binding"/>
    <property type="evidence" value="ECO:0007669"/>
    <property type="project" value="UniProtKB-KW"/>
</dbReference>
<keyword evidence="5" id="KW-0378">Hydrolase</keyword>
<dbReference type="InterPro" id="IPR003959">
    <property type="entry name" value="ATPase_AAA_core"/>
</dbReference>
<evidence type="ECO:0000256" key="11">
    <source>
        <dbReference type="SAM" id="MobiDB-lite"/>
    </source>
</evidence>
<keyword evidence="4" id="KW-0547">Nucleotide-binding</keyword>
<comment type="subcellular location">
    <subcellularLocation>
        <location evidence="1">Membrane</location>
    </subcellularLocation>
</comment>
<feature type="region of interest" description="Disordered" evidence="11">
    <location>
        <begin position="181"/>
        <end position="250"/>
    </location>
</feature>
<dbReference type="SUPFAM" id="SSF52540">
    <property type="entry name" value="P-loop containing nucleoside triphosphate hydrolases"/>
    <property type="match status" value="2"/>
</dbReference>
<feature type="domain" description="AAA+ ATPase" evidence="12">
    <location>
        <begin position="1121"/>
        <end position="1260"/>
    </location>
</feature>
<dbReference type="InterPro" id="IPR027417">
    <property type="entry name" value="P-loop_NTPase"/>
</dbReference>
<comment type="caution">
    <text evidence="13">The sequence shown here is derived from an EMBL/GenBank/DDBJ whole genome shotgun (WGS) entry which is preliminary data.</text>
</comment>
<comment type="catalytic activity">
    <reaction evidence="10">
        <text>ATP + H2O = ADP + phosphate + H(+)</text>
        <dbReference type="Rhea" id="RHEA:13065"/>
        <dbReference type="ChEBI" id="CHEBI:15377"/>
        <dbReference type="ChEBI" id="CHEBI:15378"/>
        <dbReference type="ChEBI" id="CHEBI:30616"/>
        <dbReference type="ChEBI" id="CHEBI:43474"/>
        <dbReference type="ChEBI" id="CHEBI:456216"/>
    </reaction>
    <physiologicalReaction direction="left-to-right" evidence="10">
        <dbReference type="Rhea" id="RHEA:13066"/>
    </physiologicalReaction>
</comment>
<feature type="compositionally biased region" description="Polar residues" evidence="11">
    <location>
        <begin position="183"/>
        <end position="209"/>
    </location>
</feature>
<dbReference type="InterPro" id="IPR041569">
    <property type="entry name" value="AAA_lid_3"/>
</dbReference>
<dbReference type="PROSITE" id="PS00674">
    <property type="entry name" value="AAA"/>
    <property type="match status" value="1"/>
</dbReference>
<evidence type="ECO:0000256" key="10">
    <source>
        <dbReference type="ARBA" id="ARBA00048778"/>
    </source>
</evidence>
<dbReference type="InterPro" id="IPR003593">
    <property type="entry name" value="AAA+_ATPase"/>
</dbReference>